<feature type="compositionally biased region" description="Polar residues" evidence="1">
    <location>
        <begin position="572"/>
        <end position="582"/>
    </location>
</feature>
<feature type="compositionally biased region" description="Basic and acidic residues" evidence="1">
    <location>
        <begin position="257"/>
        <end position="268"/>
    </location>
</feature>
<feature type="compositionally biased region" description="Low complexity" evidence="1">
    <location>
        <begin position="201"/>
        <end position="212"/>
    </location>
</feature>
<feature type="region of interest" description="Disordered" evidence="1">
    <location>
        <begin position="485"/>
        <end position="511"/>
    </location>
</feature>
<proteinExistence type="predicted"/>
<dbReference type="STRING" id="1314771.A0A197KBD8"/>
<organism evidence="2 3">
    <name type="scientific">Linnemannia elongata AG-77</name>
    <dbReference type="NCBI Taxonomy" id="1314771"/>
    <lineage>
        <taxon>Eukaryota</taxon>
        <taxon>Fungi</taxon>
        <taxon>Fungi incertae sedis</taxon>
        <taxon>Mucoromycota</taxon>
        <taxon>Mortierellomycotina</taxon>
        <taxon>Mortierellomycetes</taxon>
        <taxon>Mortierellales</taxon>
        <taxon>Mortierellaceae</taxon>
        <taxon>Linnemannia</taxon>
    </lineage>
</organism>
<feature type="compositionally biased region" description="Low complexity" evidence="1">
    <location>
        <begin position="276"/>
        <end position="297"/>
    </location>
</feature>
<evidence type="ECO:0000313" key="2">
    <source>
        <dbReference type="EMBL" id="OAQ34001.1"/>
    </source>
</evidence>
<dbReference type="OrthoDB" id="5440at2759"/>
<dbReference type="EMBL" id="KV442019">
    <property type="protein sequence ID" value="OAQ34001.1"/>
    <property type="molecule type" value="Genomic_DNA"/>
</dbReference>
<gene>
    <name evidence="2" type="ORF">K457DRAFT_29128</name>
</gene>
<dbReference type="Proteomes" id="UP000078512">
    <property type="component" value="Unassembled WGS sequence"/>
</dbReference>
<feature type="region of interest" description="Disordered" evidence="1">
    <location>
        <begin position="175"/>
        <end position="194"/>
    </location>
</feature>
<feature type="region of interest" description="Disordered" evidence="1">
    <location>
        <begin position="326"/>
        <end position="354"/>
    </location>
</feature>
<accession>A0A197KBD8</accession>
<feature type="compositionally biased region" description="Low complexity" evidence="1">
    <location>
        <begin position="535"/>
        <end position="553"/>
    </location>
</feature>
<keyword evidence="3" id="KW-1185">Reference proteome</keyword>
<feature type="compositionally biased region" description="Low complexity" evidence="1">
    <location>
        <begin position="222"/>
        <end position="232"/>
    </location>
</feature>
<name>A0A197KBD8_9FUNG</name>
<feature type="compositionally biased region" description="Basic and acidic residues" evidence="1">
    <location>
        <begin position="326"/>
        <end position="344"/>
    </location>
</feature>
<feature type="region of interest" description="Disordered" evidence="1">
    <location>
        <begin position="384"/>
        <end position="411"/>
    </location>
</feature>
<feature type="region of interest" description="Disordered" evidence="1">
    <location>
        <begin position="535"/>
        <end position="582"/>
    </location>
</feature>
<feature type="compositionally biased region" description="Basic and acidic residues" evidence="1">
    <location>
        <begin position="488"/>
        <end position="501"/>
    </location>
</feature>
<feature type="compositionally biased region" description="Polar residues" evidence="1">
    <location>
        <begin position="176"/>
        <end position="194"/>
    </location>
</feature>
<evidence type="ECO:0000256" key="1">
    <source>
        <dbReference type="SAM" id="MobiDB-lite"/>
    </source>
</evidence>
<feature type="region of interest" description="Disordered" evidence="1">
    <location>
        <begin position="199"/>
        <end position="313"/>
    </location>
</feature>
<dbReference type="AlphaFoldDB" id="A0A197KBD8"/>
<feature type="compositionally biased region" description="Polar residues" evidence="1">
    <location>
        <begin position="233"/>
        <end position="242"/>
    </location>
</feature>
<evidence type="ECO:0000313" key="3">
    <source>
        <dbReference type="Proteomes" id="UP000078512"/>
    </source>
</evidence>
<sequence>MTLPDATSSPQALLWNAFRTNPASDEDLYLPDTHIVFLPTGAGAAGESHVRDFYKAGGFSHSKKLAVEETVIHRTVGESSAVDEVEVTVKFVSGSGGWLLPSVEPHHLEDLTITFPLVICGSIVNDRIASVRYVWDNASVLKMVRLIGSRHSWPIVAETQVDALRNPTRFRLNPFGNATSTAGNRNQISNISNIFSPPVSPAQISAAQQQQQKKGHPALTSQIFSQQQHQPQATSPPASAGQSGKKGHPALTSTLFDHLKNTPREDQSQLKNINRLPLSPSTSEESLASKATSPSSSQNKTNIPAGKKGHPALTSTLFNHLKDAEFDQYGDRERNNSNRNRDRALSGGNDDTAQQVHAMTSAPAPAGKKGHPALTSTLFNHLKDPQQQQPAPRVTRQEQQQQQEIDQELPAGWRSDYVKPKGHPALTSSIFSQAPPPANPALSRPYKKTSHNIFGPPPVEKSAPVAVAVAAAVATEEYSLEPSALEAELERNEEQQQELKESIMNPSDLTTEDLEKQVLELEKLKIQEEQFQAQQALDAAAAAQKSEPAVAEPTPAPAPAPVSAGRRIHPNYRSSFTIGGSR</sequence>
<protein>
    <submittedName>
        <fullName evidence="2">Uncharacterized protein</fullName>
    </submittedName>
</protein>
<reference evidence="2 3" key="1">
    <citation type="submission" date="2016-05" db="EMBL/GenBank/DDBJ databases">
        <title>Genome sequencing reveals origins of a unique bacterial endosymbiosis in the earliest lineages of terrestrial Fungi.</title>
        <authorList>
            <consortium name="DOE Joint Genome Institute"/>
            <person name="Uehling J."/>
            <person name="Gryganskyi A."/>
            <person name="Hameed K."/>
            <person name="Tschaplinski T."/>
            <person name="Misztal P."/>
            <person name="Wu S."/>
            <person name="Desiro A."/>
            <person name="Vande Pol N."/>
            <person name="Du Z.-Y."/>
            <person name="Zienkiewicz A."/>
            <person name="Zienkiewicz K."/>
            <person name="Morin E."/>
            <person name="Tisserant E."/>
            <person name="Splivallo R."/>
            <person name="Hainaut M."/>
            <person name="Henrissat B."/>
            <person name="Ohm R."/>
            <person name="Kuo A."/>
            <person name="Yan J."/>
            <person name="Lipzen A."/>
            <person name="Nolan M."/>
            <person name="Labutti K."/>
            <person name="Barry K."/>
            <person name="Goldstein A."/>
            <person name="Labbe J."/>
            <person name="Schadt C."/>
            <person name="Tuskan G."/>
            <person name="Grigoriev I."/>
            <person name="Martin F."/>
            <person name="Vilgalys R."/>
            <person name="Bonito G."/>
        </authorList>
    </citation>
    <scope>NUCLEOTIDE SEQUENCE [LARGE SCALE GENOMIC DNA]</scope>
    <source>
        <strain evidence="2 3">AG-77</strain>
    </source>
</reference>